<feature type="chain" id="PRO_5013234434" description="Polysaccharide lyase 14 domain-containing protein" evidence="1">
    <location>
        <begin position="23"/>
        <end position="279"/>
    </location>
</feature>
<dbReference type="OMA" id="NLRLMWR"/>
<comment type="caution">
    <text evidence="3">The sequence shown here is derived from an EMBL/GenBank/DDBJ whole genome shotgun (WGS) entry which is preliminary data.</text>
</comment>
<dbReference type="InterPro" id="IPR048958">
    <property type="entry name" value="Polysacc_lyase_14"/>
</dbReference>
<dbReference type="Proteomes" id="UP000198287">
    <property type="component" value="Unassembled WGS sequence"/>
</dbReference>
<dbReference type="EMBL" id="LNIX01000001">
    <property type="protein sequence ID" value="OXA65081.1"/>
    <property type="molecule type" value="Genomic_DNA"/>
</dbReference>
<keyword evidence="4" id="KW-1185">Reference proteome</keyword>
<reference evidence="3 4" key="1">
    <citation type="submission" date="2015-12" db="EMBL/GenBank/DDBJ databases">
        <title>The genome of Folsomia candida.</title>
        <authorList>
            <person name="Faddeeva A."/>
            <person name="Derks M.F."/>
            <person name="Anvar Y."/>
            <person name="Smit S."/>
            <person name="Van Straalen N."/>
            <person name="Roelofs D."/>
        </authorList>
    </citation>
    <scope>NUCLEOTIDE SEQUENCE [LARGE SCALE GENOMIC DNA]</scope>
    <source>
        <strain evidence="3 4">VU population</strain>
        <tissue evidence="3">Whole body</tissue>
    </source>
</reference>
<accession>A0A226F791</accession>
<proteinExistence type="predicted"/>
<protein>
    <recommendedName>
        <fullName evidence="2">Polysaccharide lyase 14 domain-containing protein</fullName>
    </recommendedName>
</protein>
<keyword evidence="1" id="KW-0732">Signal</keyword>
<name>A0A226F791_FOLCA</name>
<dbReference type="STRING" id="158441.A0A226F791"/>
<evidence type="ECO:0000313" key="4">
    <source>
        <dbReference type="Proteomes" id="UP000198287"/>
    </source>
</evidence>
<dbReference type="PANTHER" id="PTHR40124:SF1">
    <property type="entry name" value="DISAGGREGATASE RELATED REPEAT PROTEIN"/>
    <property type="match status" value="1"/>
</dbReference>
<dbReference type="OrthoDB" id="10069995at2759"/>
<feature type="signal peptide" evidence="1">
    <location>
        <begin position="1"/>
        <end position="22"/>
    </location>
</feature>
<evidence type="ECO:0000259" key="2">
    <source>
        <dbReference type="Pfam" id="PF21294"/>
    </source>
</evidence>
<organism evidence="3 4">
    <name type="scientific">Folsomia candida</name>
    <name type="common">Springtail</name>
    <dbReference type="NCBI Taxonomy" id="158441"/>
    <lineage>
        <taxon>Eukaryota</taxon>
        <taxon>Metazoa</taxon>
        <taxon>Ecdysozoa</taxon>
        <taxon>Arthropoda</taxon>
        <taxon>Hexapoda</taxon>
        <taxon>Collembola</taxon>
        <taxon>Entomobryomorpha</taxon>
        <taxon>Isotomoidea</taxon>
        <taxon>Isotomidae</taxon>
        <taxon>Proisotominae</taxon>
        <taxon>Folsomia</taxon>
    </lineage>
</organism>
<gene>
    <name evidence="3" type="ORF">Fcan01_01504</name>
</gene>
<dbReference type="Pfam" id="PF21294">
    <property type="entry name" value="Polysacc_lyase_14"/>
    <property type="match status" value="1"/>
</dbReference>
<evidence type="ECO:0000256" key="1">
    <source>
        <dbReference type="SAM" id="SignalP"/>
    </source>
</evidence>
<dbReference type="AlphaFoldDB" id="A0A226F791"/>
<feature type="domain" description="Polysaccharide lyase 14" evidence="2">
    <location>
        <begin position="73"/>
        <end position="274"/>
    </location>
</feature>
<dbReference type="Gene3D" id="2.60.120.200">
    <property type="match status" value="1"/>
</dbReference>
<evidence type="ECO:0000313" key="3">
    <source>
        <dbReference type="EMBL" id="OXA65081.1"/>
    </source>
</evidence>
<sequence>MHFRAAKLLSFVCAILVGNSHGGVLVENSSRAITATEIFRTDFGQPTLSAAFGGARIKYGGNNAILWASGGGIDVVYPAGSYSPEGPIVGGFGVWTNHHIANTAILQFGVFFPADFNFVHGGKLPGLYGGKQSCAGGDPAVDCWSVRVMWRENGDGELYLYANREAQDPEICNTPGNYCNPDFGWSLSTGAFRFRRGEWSNVEVRVTMNSIGQRNGICVIKVNGAEVIRYNNFVYRIPQYPQLAVDGIAVDTFFGGGSDYWATPTRQVTKFREFILSYE</sequence>
<dbReference type="PANTHER" id="PTHR40124">
    <property type="match status" value="1"/>
</dbReference>